<dbReference type="GO" id="GO:0005524">
    <property type="term" value="F:ATP binding"/>
    <property type="evidence" value="ECO:0007669"/>
    <property type="project" value="UniProtKB-KW"/>
</dbReference>
<evidence type="ECO:0000256" key="1">
    <source>
        <dbReference type="ARBA" id="ARBA00004202"/>
    </source>
</evidence>
<dbReference type="PANTHER" id="PTHR42788:SF7">
    <property type="entry name" value="NITRATE ABC TRANSPORTER ATP-BINDING PROTEIN"/>
    <property type="match status" value="1"/>
</dbReference>
<comment type="subcellular location">
    <subcellularLocation>
        <location evidence="1">Cell membrane</location>
        <topology evidence="1">Peripheral membrane protein</topology>
    </subcellularLocation>
</comment>
<dbReference type="Pfam" id="PF00005">
    <property type="entry name" value="ABC_tran"/>
    <property type="match status" value="1"/>
</dbReference>
<dbReference type="PROSITE" id="PS50893">
    <property type="entry name" value="ABC_TRANSPORTER_2"/>
    <property type="match status" value="1"/>
</dbReference>
<organism evidence="8 9">
    <name type="scientific">Lacticaseibacillus hegangensis</name>
    <dbReference type="NCBI Taxonomy" id="2486010"/>
    <lineage>
        <taxon>Bacteria</taxon>
        <taxon>Bacillati</taxon>
        <taxon>Bacillota</taxon>
        <taxon>Bacilli</taxon>
        <taxon>Lactobacillales</taxon>
        <taxon>Lactobacillaceae</taxon>
        <taxon>Lacticaseibacillus</taxon>
    </lineage>
</organism>
<dbReference type="Gene3D" id="3.40.50.300">
    <property type="entry name" value="P-loop containing nucleotide triphosphate hydrolases"/>
    <property type="match status" value="1"/>
</dbReference>
<dbReference type="InterPro" id="IPR050166">
    <property type="entry name" value="ABC_transporter_ATP-bind"/>
</dbReference>
<dbReference type="SMART" id="SM00382">
    <property type="entry name" value="AAA"/>
    <property type="match status" value="1"/>
</dbReference>
<feature type="domain" description="ABC transporter" evidence="7">
    <location>
        <begin position="8"/>
        <end position="252"/>
    </location>
</feature>
<keyword evidence="2" id="KW-0813">Transport</keyword>
<proteinExistence type="predicted"/>
<dbReference type="InterPro" id="IPR017871">
    <property type="entry name" value="ABC_transporter-like_CS"/>
</dbReference>
<name>A0ABW4CXH5_9LACO</name>
<reference evidence="9" key="1">
    <citation type="journal article" date="2019" name="Int. J. Syst. Evol. Microbiol.">
        <title>The Global Catalogue of Microorganisms (GCM) 10K type strain sequencing project: providing services to taxonomists for standard genome sequencing and annotation.</title>
        <authorList>
            <consortium name="The Broad Institute Genomics Platform"/>
            <consortium name="The Broad Institute Genome Sequencing Center for Infectious Disease"/>
            <person name="Wu L."/>
            <person name="Ma J."/>
        </authorList>
    </citation>
    <scope>NUCLEOTIDE SEQUENCE [LARGE SCALE GENOMIC DNA]</scope>
    <source>
        <strain evidence="9">CCM 8912</strain>
    </source>
</reference>
<protein>
    <submittedName>
        <fullName evidence="8">ABC transporter ATP-binding protein</fullName>
    </submittedName>
</protein>
<dbReference type="InterPro" id="IPR027417">
    <property type="entry name" value="P-loop_NTPase"/>
</dbReference>
<sequence>MAEAQLTLSNVDVNVAVGETSRALLQNINLTVAPGDFVTVLGANGAGKSTLFNAITGDKPVASGKITLAGEDITRARPEHRAKLIARVFQDPKMGTAPRMTVAENLLLASHRGQRLSLKSRGLKARQSEFLALTKQTTNGLDQALDKPTEALSGGQRQALSLLMATMQEPALLLLDEHTAALDPHTSAEIMALTDSIVRQEQLTCLMITHQLEEALKYGNRLVVLQAGELVADYSGAEKAALTRADLLQYFA</sequence>
<keyword evidence="3" id="KW-1003">Cell membrane</keyword>
<evidence type="ECO:0000256" key="3">
    <source>
        <dbReference type="ARBA" id="ARBA00022475"/>
    </source>
</evidence>
<evidence type="ECO:0000313" key="8">
    <source>
        <dbReference type="EMBL" id="MFD1441310.1"/>
    </source>
</evidence>
<dbReference type="InterPro" id="IPR003593">
    <property type="entry name" value="AAA+_ATPase"/>
</dbReference>
<dbReference type="PANTHER" id="PTHR42788">
    <property type="entry name" value="TAURINE IMPORT ATP-BINDING PROTEIN-RELATED"/>
    <property type="match status" value="1"/>
</dbReference>
<keyword evidence="6" id="KW-0472">Membrane</keyword>
<dbReference type="RefSeq" id="WP_125757179.1">
    <property type="nucleotide sequence ID" value="NZ_JBHTOK010000065.1"/>
</dbReference>
<evidence type="ECO:0000256" key="6">
    <source>
        <dbReference type="ARBA" id="ARBA00023136"/>
    </source>
</evidence>
<dbReference type="PROSITE" id="PS00211">
    <property type="entry name" value="ABC_TRANSPORTER_1"/>
    <property type="match status" value="1"/>
</dbReference>
<dbReference type="Proteomes" id="UP001597212">
    <property type="component" value="Unassembled WGS sequence"/>
</dbReference>
<keyword evidence="4" id="KW-0547">Nucleotide-binding</keyword>
<accession>A0ABW4CXH5</accession>
<keyword evidence="9" id="KW-1185">Reference proteome</keyword>
<dbReference type="EMBL" id="JBHTOK010000065">
    <property type="protein sequence ID" value="MFD1441310.1"/>
    <property type="molecule type" value="Genomic_DNA"/>
</dbReference>
<dbReference type="SUPFAM" id="SSF52540">
    <property type="entry name" value="P-loop containing nucleoside triphosphate hydrolases"/>
    <property type="match status" value="1"/>
</dbReference>
<comment type="caution">
    <text evidence="8">The sequence shown here is derived from an EMBL/GenBank/DDBJ whole genome shotgun (WGS) entry which is preliminary data.</text>
</comment>
<evidence type="ECO:0000256" key="2">
    <source>
        <dbReference type="ARBA" id="ARBA00022448"/>
    </source>
</evidence>
<gene>
    <name evidence="8" type="ORF">ACFQ5K_07980</name>
</gene>
<keyword evidence="5 8" id="KW-0067">ATP-binding</keyword>
<evidence type="ECO:0000313" key="9">
    <source>
        <dbReference type="Proteomes" id="UP001597212"/>
    </source>
</evidence>
<evidence type="ECO:0000256" key="4">
    <source>
        <dbReference type="ARBA" id="ARBA00022741"/>
    </source>
</evidence>
<dbReference type="InterPro" id="IPR003439">
    <property type="entry name" value="ABC_transporter-like_ATP-bd"/>
</dbReference>
<evidence type="ECO:0000259" key="7">
    <source>
        <dbReference type="PROSITE" id="PS50893"/>
    </source>
</evidence>
<evidence type="ECO:0000256" key="5">
    <source>
        <dbReference type="ARBA" id="ARBA00022840"/>
    </source>
</evidence>